<comment type="caution">
    <text evidence="2">The sequence shown here is derived from an EMBL/GenBank/DDBJ whole genome shotgun (WGS) entry which is preliminary data.</text>
</comment>
<protein>
    <recommendedName>
        <fullName evidence="1">DUF7572 domain-containing protein</fullName>
    </recommendedName>
</protein>
<reference evidence="3" key="1">
    <citation type="journal article" date="2019" name="Int. J. Syst. Evol. Microbiol.">
        <title>The Global Catalogue of Microorganisms (GCM) 10K type strain sequencing project: providing services to taxonomists for standard genome sequencing and annotation.</title>
        <authorList>
            <consortium name="The Broad Institute Genomics Platform"/>
            <consortium name="The Broad Institute Genome Sequencing Center for Infectious Disease"/>
            <person name="Wu L."/>
            <person name="Ma J."/>
        </authorList>
    </citation>
    <scope>NUCLEOTIDE SEQUENCE [LARGE SCALE GENOMIC DNA]</scope>
    <source>
        <strain evidence="3">JCM 16923</strain>
    </source>
</reference>
<dbReference type="RefSeq" id="WP_344784075.1">
    <property type="nucleotide sequence ID" value="NZ_BAAAZW010000006.1"/>
</dbReference>
<dbReference type="Pfam" id="PF24457">
    <property type="entry name" value="DUF7572"/>
    <property type="match status" value="1"/>
</dbReference>
<sequence>MAVVIAAALPSFAQTTNLYRLTDGRHALVTVPADDQPVPAAVVPIMSGFKVSRVETGPTEVFLADEHGTPIDADGDPTNGLTPLLRLPAGTTHAQAIAEVERVE</sequence>
<gene>
    <name evidence="2" type="ORF">GCM10022231_24320</name>
</gene>
<proteinExistence type="predicted"/>
<feature type="domain" description="DUF7572" evidence="1">
    <location>
        <begin position="2"/>
        <end position="100"/>
    </location>
</feature>
<accession>A0ABP7PCT3</accession>
<dbReference type="Proteomes" id="UP001418444">
    <property type="component" value="Unassembled WGS sequence"/>
</dbReference>
<dbReference type="EMBL" id="BAAAZW010000006">
    <property type="protein sequence ID" value="GAA3963179.1"/>
    <property type="molecule type" value="Genomic_DNA"/>
</dbReference>
<evidence type="ECO:0000313" key="3">
    <source>
        <dbReference type="Proteomes" id="UP001418444"/>
    </source>
</evidence>
<evidence type="ECO:0000259" key="1">
    <source>
        <dbReference type="Pfam" id="PF24457"/>
    </source>
</evidence>
<dbReference type="InterPro" id="IPR055994">
    <property type="entry name" value="DUF7572"/>
</dbReference>
<organism evidence="2 3">
    <name type="scientific">Gordonia caeni</name>
    <dbReference type="NCBI Taxonomy" id="1007097"/>
    <lineage>
        <taxon>Bacteria</taxon>
        <taxon>Bacillati</taxon>
        <taxon>Actinomycetota</taxon>
        <taxon>Actinomycetes</taxon>
        <taxon>Mycobacteriales</taxon>
        <taxon>Gordoniaceae</taxon>
        <taxon>Gordonia</taxon>
    </lineage>
</organism>
<name>A0ABP7PCT3_9ACTN</name>
<evidence type="ECO:0000313" key="2">
    <source>
        <dbReference type="EMBL" id="GAA3963179.1"/>
    </source>
</evidence>
<keyword evidence="3" id="KW-1185">Reference proteome</keyword>